<feature type="region of interest" description="Disordered" evidence="1">
    <location>
        <begin position="1"/>
        <end position="182"/>
    </location>
</feature>
<dbReference type="Proteomes" id="UP000286931">
    <property type="component" value="Unassembled WGS sequence"/>
</dbReference>
<evidence type="ECO:0000256" key="1">
    <source>
        <dbReference type="SAM" id="MobiDB-lite"/>
    </source>
</evidence>
<keyword evidence="3" id="KW-1185">Reference proteome</keyword>
<organism evidence="2 3">
    <name type="scientific">Embleya hyalina</name>
    <dbReference type="NCBI Taxonomy" id="516124"/>
    <lineage>
        <taxon>Bacteria</taxon>
        <taxon>Bacillati</taxon>
        <taxon>Actinomycetota</taxon>
        <taxon>Actinomycetes</taxon>
        <taxon>Kitasatosporales</taxon>
        <taxon>Streptomycetaceae</taxon>
        <taxon>Embleya</taxon>
    </lineage>
</organism>
<sequence>MCAPEGTAEWLAEGEAEDEPDGDAEGETDGDTDGEAEGDADGDVDGLTDGLTEGDAEGDADGEADGLTEGEADGEADGDIEGDADGEAEGEADGDVDGEAEGDADGEADGDAEGDADGEADGEAEGEAEGDADGEADGDAEGDADGEADGDVDGDAEGDADGEVDGDGDVPPQSGRSPLNGYRWNSDPDVAWWISDPAVKNRPFIPGTDTVVVLAWLPISMLPWNWALPLMVTVVASGKFHSSRSRSPAGMAVLPMKLLIVRLVPVRLTRTVAPLGMPRKVMPWSPPVALTMSKSTLNTWSADVPSPVNSVSKPTLTAVPVACRSRPSGKA</sequence>
<name>A0A401YFF9_9ACTN</name>
<evidence type="ECO:0000313" key="3">
    <source>
        <dbReference type="Proteomes" id="UP000286931"/>
    </source>
</evidence>
<gene>
    <name evidence="2" type="ORF">EHYA_00976</name>
</gene>
<dbReference type="EMBL" id="BIFH01000014">
    <property type="protein sequence ID" value="GCD93332.1"/>
    <property type="molecule type" value="Genomic_DNA"/>
</dbReference>
<reference evidence="2 3" key="1">
    <citation type="submission" date="2018-12" db="EMBL/GenBank/DDBJ databases">
        <title>Draft genome sequence of Embleya hyalina NBRC 13850T.</title>
        <authorList>
            <person name="Komaki H."/>
            <person name="Hosoyama A."/>
            <person name="Kimura A."/>
            <person name="Ichikawa N."/>
            <person name="Tamura T."/>
        </authorList>
    </citation>
    <scope>NUCLEOTIDE SEQUENCE [LARGE SCALE GENOMIC DNA]</scope>
    <source>
        <strain evidence="2 3">NBRC 13850</strain>
    </source>
</reference>
<accession>A0A401YFF9</accession>
<feature type="compositionally biased region" description="Acidic residues" evidence="1">
    <location>
        <begin position="12"/>
        <end position="168"/>
    </location>
</feature>
<proteinExistence type="predicted"/>
<dbReference type="AlphaFoldDB" id="A0A401YFF9"/>
<comment type="caution">
    <text evidence="2">The sequence shown here is derived from an EMBL/GenBank/DDBJ whole genome shotgun (WGS) entry which is preliminary data.</text>
</comment>
<protein>
    <submittedName>
        <fullName evidence="2">Uncharacterized protein</fullName>
    </submittedName>
</protein>
<evidence type="ECO:0000313" key="2">
    <source>
        <dbReference type="EMBL" id="GCD93332.1"/>
    </source>
</evidence>